<feature type="domain" description="Syndetin C-terminal" evidence="2">
    <location>
        <begin position="418"/>
        <end position="589"/>
    </location>
</feature>
<feature type="compositionally biased region" description="Low complexity" evidence="1">
    <location>
        <begin position="595"/>
        <end position="613"/>
    </location>
</feature>
<keyword evidence="3" id="KW-0808">Transferase</keyword>
<sequence length="635" mass="70219">MYRSPTSQLSTVSEKRLFDAPYEEHQFPVPADSTTPGSQSVDGEPTQDPSVGTPTRSLLDRARQKIESPLVQRIVASSSGEALSGRQKSPLLSNTTLEVLRLIDYQQSSLMINFPRWLVRYDSRLVPRHSTANVRAKHSRVDPDLMLCTQSSSHRYSMESSGDHQTVFTGYTEVTVLVQKPWPVLRYPKACFPDHPGAAGDLTQAEARADEQKTSTIDPDEVRNKASDKSIVSESSQARIRRTKNAGPTFVTEIFIFFGPVQDRFALPENEPMHVLHSISRFQEATACTDKSTPGLWIAFLQAHLVGVESVIYLADILEQILLPYLSMCIPEHKRGITVVFREQSLLAARQLREPCALQTVPLLINLMLPSSGQGYSLGPMGSTSATIASLGKLWPLTTTGHSSSTPNRPDSAVVRTTTDTVESNPLVPLVRAVNWGSKQMATVPNAYINRIHSQVLTPFASGLQLTTQRFGLSEANRTMLWTNMLTCIADYLVNAYGHVHVCSEEGRGQMLLDVRSLRDLAESVCKIRPFPKLDHVIEYIQAFYIPAHEWEHWVTQTGMKFSKAQLIGLAHCLARGDRRLRQRLLNTVNQVYGNSTSSNNNNSSTNNANTNNNAIPALNYSATVLGGSMSTATG</sequence>
<dbReference type="STRING" id="46835.A0A504Y9E4"/>
<evidence type="ECO:0000259" key="2">
    <source>
        <dbReference type="Pfam" id="PF10474"/>
    </source>
</evidence>
<feature type="compositionally biased region" description="Basic and acidic residues" evidence="1">
    <location>
        <begin position="13"/>
        <end position="26"/>
    </location>
</feature>
<evidence type="ECO:0000313" key="4">
    <source>
        <dbReference type="Proteomes" id="UP000316759"/>
    </source>
</evidence>
<keyword evidence="4" id="KW-1185">Reference proteome</keyword>
<dbReference type="GO" id="GO:0000149">
    <property type="term" value="F:SNARE binding"/>
    <property type="evidence" value="ECO:0007669"/>
    <property type="project" value="TreeGrafter"/>
</dbReference>
<keyword evidence="3" id="KW-0418">Kinase</keyword>
<dbReference type="PANTHER" id="PTHR13258">
    <property type="entry name" value="SYNDETIN"/>
    <property type="match status" value="1"/>
</dbReference>
<dbReference type="Proteomes" id="UP000316759">
    <property type="component" value="Unassembled WGS sequence"/>
</dbReference>
<dbReference type="AlphaFoldDB" id="A0A504Y9E4"/>
<name>A0A504Y9E4_FASGI</name>
<accession>A0A504Y9E4</accession>
<dbReference type="GO" id="GO:1990745">
    <property type="term" value="C:EARP complex"/>
    <property type="evidence" value="ECO:0007669"/>
    <property type="project" value="InterPro"/>
</dbReference>
<dbReference type="OrthoDB" id="10263345at2759"/>
<organism evidence="3 4">
    <name type="scientific">Fasciola gigantica</name>
    <name type="common">Giant liver fluke</name>
    <dbReference type="NCBI Taxonomy" id="46835"/>
    <lineage>
        <taxon>Eukaryota</taxon>
        <taxon>Metazoa</taxon>
        <taxon>Spiralia</taxon>
        <taxon>Lophotrochozoa</taxon>
        <taxon>Platyhelminthes</taxon>
        <taxon>Trematoda</taxon>
        <taxon>Digenea</taxon>
        <taxon>Plagiorchiida</taxon>
        <taxon>Echinostomata</taxon>
        <taxon>Echinostomatoidea</taxon>
        <taxon>Fasciolidae</taxon>
        <taxon>Fasciola</taxon>
    </lineage>
</organism>
<protein>
    <submittedName>
        <fullName evidence="3">Non-receptor tyrosine kinase spore lysis A</fullName>
    </submittedName>
</protein>
<dbReference type="GO" id="GO:0005829">
    <property type="term" value="C:cytosol"/>
    <property type="evidence" value="ECO:0007669"/>
    <property type="project" value="GOC"/>
</dbReference>
<evidence type="ECO:0000313" key="3">
    <source>
        <dbReference type="EMBL" id="TPP57603.1"/>
    </source>
</evidence>
<feature type="region of interest" description="Disordered" evidence="1">
    <location>
        <begin position="1"/>
        <end position="56"/>
    </location>
</feature>
<dbReference type="InterPro" id="IPR019514">
    <property type="entry name" value="Syndetin_C"/>
</dbReference>
<dbReference type="InterPro" id="IPR040047">
    <property type="entry name" value="VPS50"/>
</dbReference>
<feature type="compositionally biased region" description="Polar residues" evidence="1">
    <location>
        <begin position="32"/>
        <end position="56"/>
    </location>
</feature>
<gene>
    <name evidence="3" type="ORF">FGIG_02032</name>
</gene>
<dbReference type="GO" id="GO:0016301">
    <property type="term" value="F:kinase activity"/>
    <property type="evidence" value="ECO:0007669"/>
    <property type="project" value="UniProtKB-KW"/>
</dbReference>
<feature type="compositionally biased region" description="Polar residues" evidence="1">
    <location>
        <begin position="1"/>
        <end position="12"/>
    </location>
</feature>
<feature type="region of interest" description="Disordered" evidence="1">
    <location>
        <begin position="593"/>
        <end position="613"/>
    </location>
</feature>
<evidence type="ECO:0000256" key="1">
    <source>
        <dbReference type="SAM" id="MobiDB-lite"/>
    </source>
</evidence>
<dbReference type="EMBL" id="SUNJ01012985">
    <property type="protein sequence ID" value="TPP57603.1"/>
    <property type="molecule type" value="Genomic_DNA"/>
</dbReference>
<comment type="caution">
    <text evidence="3">The sequence shown here is derived from an EMBL/GenBank/DDBJ whole genome shotgun (WGS) entry which is preliminary data.</text>
</comment>
<dbReference type="PANTHER" id="PTHR13258:SF0">
    <property type="entry name" value="SYNDETIN"/>
    <property type="match status" value="1"/>
</dbReference>
<keyword evidence="3" id="KW-0675">Receptor</keyword>
<proteinExistence type="predicted"/>
<dbReference type="GO" id="GO:0032456">
    <property type="term" value="P:endocytic recycling"/>
    <property type="evidence" value="ECO:0007669"/>
    <property type="project" value="InterPro"/>
</dbReference>
<reference evidence="3 4" key="1">
    <citation type="submission" date="2019-04" db="EMBL/GenBank/DDBJ databases">
        <title>Annotation for the trematode Fasciola gigantica.</title>
        <authorList>
            <person name="Choi Y.-J."/>
        </authorList>
    </citation>
    <scope>NUCLEOTIDE SEQUENCE [LARGE SCALE GENOMIC DNA]</scope>
    <source>
        <strain evidence="3">Uganda_cow_1</strain>
    </source>
</reference>
<dbReference type="GO" id="GO:0042147">
    <property type="term" value="P:retrograde transport, endosome to Golgi"/>
    <property type="evidence" value="ECO:0007669"/>
    <property type="project" value="InterPro"/>
</dbReference>
<dbReference type="Pfam" id="PF10474">
    <property type="entry name" value="Syndetin_C"/>
    <property type="match status" value="1"/>
</dbReference>